<reference evidence="4" key="1">
    <citation type="submission" date="2025-08" db="UniProtKB">
        <authorList>
            <consortium name="RefSeq"/>
        </authorList>
    </citation>
    <scope>IDENTIFICATION</scope>
</reference>
<evidence type="ECO:0000256" key="1">
    <source>
        <dbReference type="SAM" id="MobiDB-lite"/>
    </source>
</evidence>
<dbReference type="InterPro" id="IPR029526">
    <property type="entry name" value="PGBD"/>
</dbReference>
<evidence type="ECO:0000313" key="4">
    <source>
        <dbReference type="RefSeq" id="XP_055859892.1"/>
    </source>
</evidence>
<feature type="region of interest" description="Disordered" evidence="1">
    <location>
        <begin position="1"/>
        <end position="47"/>
    </location>
</feature>
<feature type="compositionally biased region" description="Acidic residues" evidence="1">
    <location>
        <begin position="1"/>
        <end position="34"/>
    </location>
</feature>
<feature type="compositionally biased region" description="Polar residues" evidence="1">
    <location>
        <begin position="36"/>
        <end position="47"/>
    </location>
</feature>
<organism evidence="3 4">
    <name type="scientific">Biomphalaria glabrata</name>
    <name type="common">Bloodfluke planorb</name>
    <name type="synonym">Freshwater snail</name>
    <dbReference type="NCBI Taxonomy" id="6526"/>
    <lineage>
        <taxon>Eukaryota</taxon>
        <taxon>Metazoa</taxon>
        <taxon>Spiralia</taxon>
        <taxon>Lophotrochozoa</taxon>
        <taxon>Mollusca</taxon>
        <taxon>Gastropoda</taxon>
        <taxon>Heterobranchia</taxon>
        <taxon>Euthyneura</taxon>
        <taxon>Panpulmonata</taxon>
        <taxon>Hygrophila</taxon>
        <taxon>Lymnaeoidea</taxon>
        <taxon>Planorbidae</taxon>
        <taxon>Biomphalaria</taxon>
    </lineage>
</organism>
<gene>
    <name evidence="4" type="primary">LOC129921667</name>
</gene>
<dbReference type="RefSeq" id="XP_055859892.1">
    <property type="nucleotide sequence ID" value="XM_056003917.1"/>
</dbReference>
<dbReference type="PANTHER" id="PTHR46599">
    <property type="entry name" value="PIGGYBAC TRANSPOSABLE ELEMENT-DERIVED PROTEIN 4"/>
    <property type="match status" value="1"/>
</dbReference>
<keyword evidence="3" id="KW-1185">Reference proteome</keyword>
<accession>A0A9W2YAZ5</accession>
<dbReference type="Proteomes" id="UP001165740">
    <property type="component" value="Chromosome 11"/>
</dbReference>
<dbReference type="OrthoDB" id="128757at2759"/>
<dbReference type="PANTHER" id="PTHR46599:SF3">
    <property type="entry name" value="PIGGYBAC TRANSPOSABLE ELEMENT-DERIVED PROTEIN 4"/>
    <property type="match status" value="1"/>
</dbReference>
<protein>
    <submittedName>
        <fullName evidence="4">PiggyBac transposable element-derived protein 4-like</fullName>
    </submittedName>
</protein>
<name>A0A9W2YAZ5_BIOGL</name>
<evidence type="ECO:0000259" key="2">
    <source>
        <dbReference type="Pfam" id="PF13843"/>
    </source>
</evidence>
<sequence length="563" mass="65930">MDSDSDYQPETDVDSSDDEVWELIDSSDDSDEENIPPNSTLNATQPNVNYGYDVLDTMPEAPASFLPERVPGIQLDQVRTRDSAKQFFRAIDFFKLYFTMDIVLQICQYTNTYATEHGLQKPSVFQSWYELSPDEFYRFCGLIMYAGIVQVPNIERFWSTKSLYNGLWARAFMSRDRFKAIMCFIKVSNPLTEDPNDKLCKVRMLTTYIRMKCIKLYQPHQNVSIDERMVRNKGKYAFRQYIRDKPTKWGMKLWILADSLSGYTYDFDIYLGKQQDNGPFGLAYGVVMKLTKSISRQGYRLFFDNFYTSVQLLKDLWFIGIGACGTVLRTRKGFPNAIKDVKNFEKKSKRGDMRWIRDGQLLTVQWRDNKTISLMSTIHDANDSVTAKRRTKTNGQFENLTVNQPTIVHDYNKYMGGVDKSDQLINKYNVLRKTNKYWKTIFFHMLDIARVNSYILFQDWRDKNKDVPELNRPTRYGQLNFTEELIRELGDIGIDDPVPIASKPSVHFKHAMDPQFMDKRGNCKLCYSNEKIVRRTSVKCKVCDVFLCFQKERNCLSQYHKLL</sequence>
<dbReference type="OMA" id="WIRILNA"/>
<dbReference type="GeneID" id="129921667"/>
<feature type="domain" description="PiggyBac transposable element-derived protein" evidence="2">
    <location>
        <begin position="90"/>
        <end position="454"/>
    </location>
</feature>
<dbReference type="AlphaFoldDB" id="A0A9W2YAZ5"/>
<evidence type="ECO:0000313" key="3">
    <source>
        <dbReference type="Proteomes" id="UP001165740"/>
    </source>
</evidence>
<proteinExistence type="predicted"/>
<dbReference type="Pfam" id="PF13843">
    <property type="entry name" value="DDE_Tnp_1_7"/>
    <property type="match status" value="1"/>
</dbReference>